<accession>A0ACB9SAM3</accession>
<evidence type="ECO:0000313" key="1">
    <source>
        <dbReference type="EMBL" id="KAI4388104.1"/>
    </source>
</evidence>
<dbReference type="EMBL" id="CM042880">
    <property type="protein sequence ID" value="KAI4388104.1"/>
    <property type="molecule type" value="Genomic_DNA"/>
</dbReference>
<comment type="caution">
    <text evidence="1">The sequence shown here is derived from an EMBL/GenBank/DDBJ whole genome shotgun (WGS) entry which is preliminary data.</text>
</comment>
<sequence>MTPPVEALSPASTAVATATATAGTRKRRRSLRSNTTPPLQTPINNSNPNPGWTPLPLFPGDLSLPLTFPTGQTFLWKQTSASPLRFTGPVGPHLISLSTTPNPNELSYLLHSSHSLPHLAASSLLSFLNYSIDLSRIWEEFSAVDPRFSRLLVYLRGARVLRQDPVECLFQFLCSSNNNIARITKMVDYLASLGRKLGSVGGYDFYEFPSLECLAEVSEEELRAAGFGYRAKYIVKAVEVLQSKPGGGAAWLESLRELDLQDVIDALCTLPGVGGKVAACVALFSLDQHHAVPVDTHVWQIGTRDLLPELAGAKMSPKLCSRVADAFESVLLHMSDDCIQGWVMPFFIHELM</sequence>
<keyword evidence="2" id="KW-1185">Reference proteome</keyword>
<protein>
    <submittedName>
        <fullName evidence="1">Uncharacterized protein</fullName>
    </submittedName>
</protein>
<organism evidence="1 2">
    <name type="scientific">Melastoma candidum</name>
    <dbReference type="NCBI Taxonomy" id="119954"/>
    <lineage>
        <taxon>Eukaryota</taxon>
        <taxon>Viridiplantae</taxon>
        <taxon>Streptophyta</taxon>
        <taxon>Embryophyta</taxon>
        <taxon>Tracheophyta</taxon>
        <taxon>Spermatophyta</taxon>
        <taxon>Magnoliopsida</taxon>
        <taxon>eudicotyledons</taxon>
        <taxon>Gunneridae</taxon>
        <taxon>Pentapetalae</taxon>
        <taxon>rosids</taxon>
        <taxon>malvids</taxon>
        <taxon>Myrtales</taxon>
        <taxon>Melastomataceae</taxon>
        <taxon>Melastomatoideae</taxon>
        <taxon>Melastomateae</taxon>
        <taxon>Melastoma</taxon>
    </lineage>
</organism>
<reference evidence="2" key="1">
    <citation type="journal article" date="2023" name="Front. Plant Sci.">
        <title>Chromosomal-level genome assembly of Melastoma candidum provides insights into trichome evolution.</title>
        <authorList>
            <person name="Zhong Y."/>
            <person name="Wu W."/>
            <person name="Sun C."/>
            <person name="Zou P."/>
            <person name="Liu Y."/>
            <person name="Dai S."/>
            <person name="Zhou R."/>
        </authorList>
    </citation>
    <scope>NUCLEOTIDE SEQUENCE [LARGE SCALE GENOMIC DNA]</scope>
</reference>
<evidence type="ECO:0000313" key="2">
    <source>
        <dbReference type="Proteomes" id="UP001057402"/>
    </source>
</evidence>
<dbReference type="Proteomes" id="UP001057402">
    <property type="component" value="Chromosome 1"/>
</dbReference>
<name>A0ACB9SAM3_9MYRT</name>
<proteinExistence type="predicted"/>
<gene>
    <name evidence="1" type="ORF">MLD38_000466</name>
</gene>